<gene>
    <name evidence="13" type="primary">FLA11</name>
    <name evidence="13" type="ORF">KSP39_PZI004067</name>
</gene>
<feature type="signal peptide" evidence="11">
    <location>
        <begin position="1"/>
        <end position="25"/>
    </location>
</feature>
<organism evidence="13 14">
    <name type="scientific">Platanthera zijinensis</name>
    <dbReference type="NCBI Taxonomy" id="2320716"/>
    <lineage>
        <taxon>Eukaryota</taxon>
        <taxon>Viridiplantae</taxon>
        <taxon>Streptophyta</taxon>
        <taxon>Embryophyta</taxon>
        <taxon>Tracheophyta</taxon>
        <taxon>Spermatophyta</taxon>
        <taxon>Magnoliopsida</taxon>
        <taxon>Liliopsida</taxon>
        <taxon>Asparagales</taxon>
        <taxon>Orchidaceae</taxon>
        <taxon>Orchidoideae</taxon>
        <taxon>Orchideae</taxon>
        <taxon>Orchidinae</taxon>
        <taxon>Platanthera</taxon>
    </lineage>
</organism>
<dbReference type="AlphaFoldDB" id="A0AAP0BVP9"/>
<dbReference type="SUPFAM" id="SSF82153">
    <property type="entry name" value="FAS1 domain"/>
    <property type="match status" value="1"/>
</dbReference>
<protein>
    <submittedName>
        <fullName evidence="13">Fasciclin-like arabinogalactan protein 11</fullName>
    </submittedName>
</protein>
<evidence type="ECO:0000256" key="3">
    <source>
        <dbReference type="ARBA" id="ARBA00022475"/>
    </source>
</evidence>
<keyword evidence="5 11" id="KW-0732">Signal</keyword>
<feature type="region of interest" description="Disordered" evidence="10">
    <location>
        <begin position="206"/>
        <end position="226"/>
    </location>
</feature>
<keyword evidence="6" id="KW-0654">Proteoglycan</keyword>
<comment type="similarity">
    <text evidence="2">Belongs to the fasciclin-like AGP family.</text>
</comment>
<sequence length="267" mass="28225">MKSISTYHRALVLLFIYDIASTARCQSVQAPAVPPAIAAAPTPAPPPPLNITAILQKAGQFTTLIRLLKSTQLDERINAQLNNSNAGLTLFAPSDNAFSSLQPGTLNKLTNQQHVTLLQFHVIPTLITLSQFQTVSNPLSTQAGDSGDGHYPLNVTTAGTQVNISTGLVNTTVTGTVYSDSQLAVYQVDKVLLPLGIFRPTVPAPPAKAEKNASAPSEGPSLTTLDSAGVSSGVEWESLLAFPFAVSVSLFVMEFLNPLGSLFEVEN</sequence>
<dbReference type="Proteomes" id="UP001418222">
    <property type="component" value="Unassembled WGS sequence"/>
</dbReference>
<feature type="chain" id="PRO_5042956607" evidence="11">
    <location>
        <begin position="26"/>
        <end position="267"/>
    </location>
</feature>
<accession>A0AAP0BVP9</accession>
<dbReference type="FunFam" id="2.30.180.10:FF:000006">
    <property type="entry name" value="Fasciclin-like arabinogalactan protein 11"/>
    <property type="match status" value="1"/>
</dbReference>
<keyword evidence="8" id="KW-0325">Glycoprotein</keyword>
<dbReference type="GO" id="GO:0005886">
    <property type="term" value="C:plasma membrane"/>
    <property type="evidence" value="ECO:0007669"/>
    <property type="project" value="UniProtKB-SubCell"/>
</dbReference>
<dbReference type="InterPro" id="IPR036378">
    <property type="entry name" value="FAS1_dom_sf"/>
</dbReference>
<dbReference type="SMART" id="SM00554">
    <property type="entry name" value="FAS1"/>
    <property type="match status" value="1"/>
</dbReference>
<comment type="caution">
    <text evidence="13">The sequence shown here is derived from an EMBL/GenBank/DDBJ whole genome shotgun (WGS) entry which is preliminary data.</text>
</comment>
<keyword evidence="3" id="KW-1003">Cell membrane</keyword>
<evidence type="ECO:0000256" key="10">
    <source>
        <dbReference type="SAM" id="MobiDB-lite"/>
    </source>
</evidence>
<keyword evidence="14" id="KW-1185">Reference proteome</keyword>
<name>A0AAP0BVP9_9ASPA</name>
<dbReference type="GO" id="GO:0098552">
    <property type="term" value="C:side of membrane"/>
    <property type="evidence" value="ECO:0007669"/>
    <property type="project" value="UniProtKB-KW"/>
</dbReference>
<proteinExistence type="inferred from homology"/>
<dbReference type="GO" id="GO:0009834">
    <property type="term" value="P:plant-type secondary cell wall biogenesis"/>
    <property type="evidence" value="ECO:0007669"/>
    <property type="project" value="UniProtKB-ARBA"/>
</dbReference>
<dbReference type="EMBL" id="JBBWWQ010000003">
    <property type="protein sequence ID" value="KAK8950899.1"/>
    <property type="molecule type" value="Genomic_DNA"/>
</dbReference>
<evidence type="ECO:0000256" key="6">
    <source>
        <dbReference type="ARBA" id="ARBA00022974"/>
    </source>
</evidence>
<comment type="subcellular location">
    <subcellularLocation>
        <location evidence="1">Cell membrane</location>
        <topology evidence="1">Lipid-anchor</topology>
        <topology evidence="1">GPI-anchor</topology>
    </subcellularLocation>
</comment>
<evidence type="ECO:0000256" key="11">
    <source>
        <dbReference type="SAM" id="SignalP"/>
    </source>
</evidence>
<dbReference type="InterPro" id="IPR045003">
    <property type="entry name" value="FLA_A"/>
</dbReference>
<evidence type="ECO:0000256" key="5">
    <source>
        <dbReference type="ARBA" id="ARBA00022729"/>
    </source>
</evidence>
<evidence type="ECO:0000313" key="14">
    <source>
        <dbReference type="Proteomes" id="UP001418222"/>
    </source>
</evidence>
<dbReference type="PROSITE" id="PS50213">
    <property type="entry name" value="FAS1"/>
    <property type="match status" value="1"/>
</dbReference>
<feature type="domain" description="FAS1" evidence="12">
    <location>
        <begin position="48"/>
        <end position="192"/>
    </location>
</feature>
<evidence type="ECO:0000259" key="12">
    <source>
        <dbReference type="PROSITE" id="PS50213"/>
    </source>
</evidence>
<keyword evidence="4" id="KW-0449">Lipoprotein</keyword>
<evidence type="ECO:0000256" key="7">
    <source>
        <dbReference type="ARBA" id="ARBA00023136"/>
    </source>
</evidence>
<reference evidence="13 14" key="1">
    <citation type="journal article" date="2022" name="Nat. Plants">
        <title>Genomes of leafy and leafless Platanthera orchids illuminate the evolution of mycoheterotrophy.</title>
        <authorList>
            <person name="Li M.H."/>
            <person name="Liu K.W."/>
            <person name="Li Z."/>
            <person name="Lu H.C."/>
            <person name="Ye Q.L."/>
            <person name="Zhang D."/>
            <person name="Wang J.Y."/>
            <person name="Li Y.F."/>
            <person name="Zhong Z.M."/>
            <person name="Liu X."/>
            <person name="Yu X."/>
            <person name="Liu D.K."/>
            <person name="Tu X.D."/>
            <person name="Liu B."/>
            <person name="Hao Y."/>
            <person name="Liao X.Y."/>
            <person name="Jiang Y.T."/>
            <person name="Sun W.H."/>
            <person name="Chen J."/>
            <person name="Chen Y.Q."/>
            <person name="Ai Y."/>
            <person name="Zhai J.W."/>
            <person name="Wu S.S."/>
            <person name="Zhou Z."/>
            <person name="Hsiao Y.Y."/>
            <person name="Wu W.L."/>
            <person name="Chen Y.Y."/>
            <person name="Lin Y.F."/>
            <person name="Hsu J.L."/>
            <person name="Li C.Y."/>
            <person name="Wang Z.W."/>
            <person name="Zhao X."/>
            <person name="Zhong W.Y."/>
            <person name="Ma X.K."/>
            <person name="Ma L."/>
            <person name="Huang J."/>
            <person name="Chen G.Z."/>
            <person name="Huang M.Z."/>
            <person name="Huang L."/>
            <person name="Peng D.H."/>
            <person name="Luo Y.B."/>
            <person name="Zou S.Q."/>
            <person name="Chen S.P."/>
            <person name="Lan S."/>
            <person name="Tsai W.C."/>
            <person name="Van de Peer Y."/>
            <person name="Liu Z.J."/>
        </authorList>
    </citation>
    <scope>NUCLEOTIDE SEQUENCE [LARGE SCALE GENOMIC DNA]</scope>
    <source>
        <strain evidence="13">Lor287</strain>
    </source>
</reference>
<keyword evidence="4" id="KW-0336">GPI-anchor</keyword>
<evidence type="ECO:0000256" key="4">
    <source>
        <dbReference type="ARBA" id="ARBA00022622"/>
    </source>
</evidence>
<dbReference type="PANTHER" id="PTHR32077">
    <property type="entry name" value="FASCICLIN-LIKE ARABINOGALACTAN PROTEIN"/>
    <property type="match status" value="1"/>
</dbReference>
<comment type="function">
    <text evidence="9">May be a cell surface adhesion protein.</text>
</comment>
<dbReference type="InterPro" id="IPR000782">
    <property type="entry name" value="FAS1_domain"/>
</dbReference>
<evidence type="ECO:0000256" key="1">
    <source>
        <dbReference type="ARBA" id="ARBA00004609"/>
    </source>
</evidence>
<keyword evidence="7" id="KW-0472">Membrane</keyword>
<dbReference type="Gene3D" id="2.30.180.10">
    <property type="entry name" value="FAS1 domain"/>
    <property type="match status" value="1"/>
</dbReference>
<evidence type="ECO:0000256" key="9">
    <source>
        <dbReference type="ARBA" id="ARBA00024686"/>
    </source>
</evidence>
<evidence type="ECO:0000256" key="2">
    <source>
        <dbReference type="ARBA" id="ARBA00007843"/>
    </source>
</evidence>
<dbReference type="Pfam" id="PF02469">
    <property type="entry name" value="Fasciclin"/>
    <property type="match status" value="1"/>
</dbReference>
<evidence type="ECO:0000313" key="13">
    <source>
        <dbReference type="EMBL" id="KAK8950899.1"/>
    </source>
</evidence>
<dbReference type="PANTHER" id="PTHR32077:SF65">
    <property type="entry name" value="FASCICLIN-LIKE ARABINOGALACTAN PROTEIN 11"/>
    <property type="match status" value="1"/>
</dbReference>
<evidence type="ECO:0000256" key="8">
    <source>
        <dbReference type="ARBA" id="ARBA00023180"/>
    </source>
</evidence>